<keyword evidence="3" id="KW-1185">Reference proteome</keyword>
<dbReference type="OrthoDB" id="276065at2759"/>
<dbReference type="AlphaFoldDB" id="A0A835F1I3"/>
<evidence type="ECO:0000256" key="1">
    <source>
        <dbReference type="ARBA" id="ARBA00009619"/>
    </source>
</evidence>
<gene>
    <name evidence="2" type="ORF">HU200_020247</name>
</gene>
<dbReference type="PANTHER" id="PTHR13238">
    <property type="entry name" value="PROTEIN C21ORF59"/>
    <property type="match status" value="1"/>
</dbReference>
<evidence type="ECO:0000313" key="2">
    <source>
        <dbReference type="EMBL" id="KAF8725700.1"/>
    </source>
</evidence>
<comment type="caution">
    <text evidence="2">The sequence shown here is derived from an EMBL/GenBank/DDBJ whole genome shotgun (WGS) entry which is preliminary data.</text>
</comment>
<dbReference type="Proteomes" id="UP000636709">
    <property type="component" value="Unassembled WGS sequence"/>
</dbReference>
<dbReference type="PANTHER" id="PTHR13238:SF0">
    <property type="entry name" value="CILIA- AND FLAGELLA-ASSOCIATED PROTEIN 298"/>
    <property type="match status" value="1"/>
</dbReference>
<sequence>MVVLRVKSAAPAASSSPPGVDVEGTEFLYECAASAAVADVAAALGALAGLQDRLLSLCRRLRGEGLCYTQTETSLTLALGLTRRVAAYAICSEVCGCWRGCGGRAREGARRGRGLRLQGQHPPTQFPRAYEVTRIIRCELRLIFQHEQVKHNRFLSPRALREHIKNIKKKCATTLQEPPEALGLPESSSDSKHEGIQLWWAGKELSMDQKLCDYIGVNDKTKIVVKLTRARDER</sequence>
<name>A0A835F1I3_9POAL</name>
<dbReference type="InterPro" id="IPR021298">
    <property type="entry name" value="CFAP298"/>
</dbReference>
<evidence type="ECO:0000313" key="3">
    <source>
        <dbReference type="Proteomes" id="UP000636709"/>
    </source>
</evidence>
<protein>
    <submittedName>
        <fullName evidence="2">Uncharacterized protein</fullName>
    </submittedName>
</protein>
<proteinExistence type="inferred from homology"/>
<organism evidence="2 3">
    <name type="scientific">Digitaria exilis</name>
    <dbReference type="NCBI Taxonomy" id="1010633"/>
    <lineage>
        <taxon>Eukaryota</taxon>
        <taxon>Viridiplantae</taxon>
        <taxon>Streptophyta</taxon>
        <taxon>Embryophyta</taxon>
        <taxon>Tracheophyta</taxon>
        <taxon>Spermatophyta</taxon>
        <taxon>Magnoliopsida</taxon>
        <taxon>Liliopsida</taxon>
        <taxon>Poales</taxon>
        <taxon>Poaceae</taxon>
        <taxon>PACMAD clade</taxon>
        <taxon>Panicoideae</taxon>
        <taxon>Panicodae</taxon>
        <taxon>Paniceae</taxon>
        <taxon>Anthephorinae</taxon>
        <taxon>Digitaria</taxon>
    </lineage>
</organism>
<dbReference type="EMBL" id="JACEFO010001653">
    <property type="protein sequence ID" value="KAF8725700.1"/>
    <property type="molecule type" value="Genomic_DNA"/>
</dbReference>
<comment type="similarity">
    <text evidence="1">Belongs to the CFAP298 family.</text>
</comment>
<dbReference type="Pfam" id="PF11069">
    <property type="entry name" value="CFAP298"/>
    <property type="match status" value="1"/>
</dbReference>
<accession>A0A835F1I3</accession>
<reference evidence="2" key="1">
    <citation type="submission" date="2020-07" db="EMBL/GenBank/DDBJ databases">
        <title>Genome sequence and genetic diversity analysis of an under-domesticated orphan crop, white fonio (Digitaria exilis).</title>
        <authorList>
            <person name="Bennetzen J.L."/>
            <person name="Chen S."/>
            <person name="Ma X."/>
            <person name="Wang X."/>
            <person name="Yssel A.E.J."/>
            <person name="Chaluvadi S.R."/>
            <person name="Johnson M."/>
            <person name="Gangashetty P."/>
            <person name="Hamidou F."/>
            <person name="Sanogo M.D."/>
            <person name="Zwaenepoel A."/>
            <person name="Wallace J."/>
            <person name="Van De Peer Y."/>
            <person name="Van Deynze A."/>
        </authorList>
    </citation>
    <scope>NUCLEOTIDE SEQUENCE</scope>
    <source>
        <tissue evidence="2">Leaves</tissue>
    </source>
</reference>